<dbReference type="PANTHER" id="PTHR10366">
    <property type="entry name" value="NAD DEPENDENT EPIMERASE/DEHYDRATASE"/>
    <property type="match status" value="1"/>
</dbReference>
<dbReference type="CDD" id="cd05227">
    <property type="entry name" value="AR_SDR_e"/>
    <property type="match status" value="1"/>
</dbReference>
<dbReference type="OrthoDB" id="2735536at2759"/>
<dbReference type="SUPFAM" id="SSF51735">
    <property type="entry name" value="NAD(P)-binding Rossmann-fold domains"/>
    <property type="match status" value="1"/>
</dbReference>
<evidence type="ECO:0000256" key="1">
    <source>
        <dbReference type="ARBA" id="ARBA00023002"/>
    </source>
</evidence>
<dbReference type="HOGENOM" id="CLU_007383_9_2_1"/>
<dbReference type="InterPro" id="IPR036291">
    <property type="entry name" value="NAD(P)-bd_dom_sf"/>
</dbReference>
<reference evidence="4 5" key="1">
    <citation type="submission" date="2015-01" db="EMBL/GenBank/DDBJ databases">
        <title>The Genome Sequence of Exophiala sideris CBS121828.</title>
        <authorList>
            <consortium name="The Broad Institute Genomics Platform"/>
            <person name="Cuomo C."/>
            <person name="de Hoog S."/>
            <person name="Gorbushina A."/>
            <person name="Stielow B."/>
            <person name="Teixiera M."/>
            <person name="Abouelleil A."/>
            <person name="Chapman S.B."/>
            <person name="Priest M."/>
            <person name="Young S.K."/>
            <person name="Wortman J."/>
            <person name="Nusbaum C."/>
            <person name="Birren B."/>
        </authorList>
    </citation>
    <scope>NUCLEOTIDE SEQUENCE [LARGE SCALE GENOMIC DNA]</scope>
    <source>
        <strain evidence="4 5">CBS 121828</strain>
    </source>
</reference>
<dbReference type="InterPro" id="IPR001509">
    <property type="entry name" value="Epimerase_deHydtase"/>
</dbReference>
<feature type="domain" description="NAD-dependent epimerase/dehydratase" evidence="3">
    <location>
        <begin position="6"/>
        <end position="206"/>
    </location>
</feature>
<accession>A0A0D1Z134</accession>
<dbReference type="InterPro" id="IPR050425">
    <property type="entry name" value="NAD(P)_dehydrat-like"/>
</dbReference>
<dbReference type="Proteomes" id="UP000053599">
    <property type="component" value="Unassembled WGS sequence"/>
</dbReference>
<keyword evidence="1" id="KW-0560">Oxidoreductase</keyword>
<dbReference type="GO" id="GO:0016616">
    <property type="term" value="F:oxidoreductase activity, acting on the CH-OH group of donors, NAD or NADP as acceptor"/>
    <property type="evidence" value="ECO:0007669"/>
    <property type="project" value="TreeGrafter"/>
</dbReference>
<evidence type="ECO:0000259" key="3">
    <source>
        <dbReference type="Pfam" id="PF01370"/>
    </source>
</evidence>
<comment type="similarity">
    <text evidence="2">Belongs to the NAD(P)-dependent epimerase/dehydratase family. Dihydroflavonol-4-reductase subfamily.</text>
</comment>
<dbReference type="Gene3D" id="3.40.50.720">
    <property type="entry name" value="NAD(P)-binding Rossmann-like Domain"/>
    <property type="match status" value="1"/>
</dbReference>
<sequence length="349" mass="38250">MASPRVLLTGANGFIGSHIISHFLEKSVFVQAVVRSESKAKRVMSDFPSADRTKLGFSIVPDITAPGAFDKAIQEALPLDAVIHTASPFLYDEGLKVEDLIKPAIQGTSEILKSTLKYGKGVKRVVVTSSFAAIGNPFDLQGNGRAYTSDDWNPITMEQATAGNNLRLAYWGSKTFAEKAAWDFMKSNNPGFELVVLNPPGVFGPLANSIDSLKDLGTSNSMLYNTFMKSSKNTPVPPETLHITVDVRDLAVAHYQATFAPGVGNQRFLVTRGGNTNQEIADIVRKAVPEWDERIPLGNPGEHTLKPELLKADNTKSKNVLNMRYRDFEETIADSARNFYELEKTLGQD</sequence>
<dbReference type="EMBL" id="KN846951">
    <property type="protein sequence ID" value="KIV87519.1"/>
    <property type="molecule type" value="Genomic_DNA"/>
</dbReference>
<evidence type="ECO:0000256" key="2">
    <source>
        <dbReference type="ARBA" id="ARBA00023445"/>
    </source>
</evidence>
<dbReference type="STRING" id="1016849.A0A0D1Z134"/>
<proteinExistence type="inferred from homology"/>
<gene>
    <name evidence="4" type="ORF">PV11_03058</name>
</gene>
<evidence type="ECO:0000313" key="4">
    <source>
        <dbReference type="EMBL" id="KIV87519.1"/>
    </source>
</evidence>
<dbReference type="PANTHER" id="PTHR10366:SF564">
    <property type="entry name" value="STEROL-4-ALPHA-CARBOXYLATE 3-DEHYDROGENASE, DECARBOXYLATING"/>
    <property type="match status" value="1"/>
</dbReference>
<protein>
    <recommendedName>
        <fullName evidence="3">NAD-dependent epimerase/dehydratase domain-containing protein</fullName>
    </recommendedName>
</protein>
<organism evidence="4 5">
    <name type="scientific">Exophiala sideris</name>
    <dbReference type="NCBI Taxonomy" id="1016849"/>
    <lineage>
        <taxon>Eukaryota</taxon>
        <taxon>Fungi</taxon>
        <taxon>Dikarya</taxon>
        <taxon>Ascomycota</taxon>
        <taxon>Pezizomycotina</taxon>
        <taxon>Eurotiomycetes</taxon>
        <taxon>Chaetothyriomycetidae</taxon>
        <taxon>Chaetothyriales</taxon>
        <taxon>Herpotrichiellaceae</taxon>
        <taxon>Exophiala</taxon>
    </lineage>
</organism>
<evidence type="ECO:0000313" key="5">
    <source>
        <dbReference type="Proteomes" id="UP000053599"/>
    </source>
</evidence>
<name>A0A0D1Z134_9EURO</name>
<dbReference type="AlphaFoldDB" id="A0A0D1Z134"/>
<dbReference type="Pfam" id="PF01370">
    <property type="entry name" value="Epimerase"/>
    <property type="match status" value="1"/>
</dbReference>